<dbReference type="Pfam" id="PF19876">
    <property type="entry name" value="DUF6349"/>
    <property type="match status" value="1"/>
</dbReference>
<evidence type="ECO:0000313" key="1">
    <source>
        <dbReference type="EMBL" id="SDQ37690.1"/>
    </source>
</evidence>
<reference evidence="2" key="1">
    <citation type="submission" date="2016-10" db="EMBL/GenBank/DDBJ databases">
        <authorList>
            <person name="Varghese N."/>
            <person name="Submissions S."/>
        </authorList>
    </citation>
    <scope>NUCLEOTIDE SEQUENCE [LARGE SCALE GENOMIC DNA]</scope>
    <source>
        <strain evidence="2">DSM 44142</strain>
    </source>
</reference>
<name>A0A1H1ADM7_9ACTN</name>
<dbReference type="EMBL" id="FNLF01000002">
    <property type="protein sequence ID" value="SDQ37690.1"/>
    <property type="molecule type" value="Genomic_DNA"/>
</dbReference>
<gene>
    <name evidence="1" type="ORF">SAMN04489765_0171</name>
</gene>
<dbReference type="AlphaFoldDB" id="A0A1H1ADM7"/>
<accession>A0A1H1ADM7</accession>
<dbReference type="STRING" id="47312.SAMN04489765_0171"/>
<proteinExistence type="predicted"/>
<protein>
    <submittedName>
        <fullName evidence="1">Uncharacterized protein</fullName>
    </submittedName>
</protein>
<dbReference type="InterPro" id="IPR045930">
    <property type="entry name" value="DUF6349"/>
</dbReference>
<dbReference type="Proteomes" id="UP000183053">
    <property type="component" value="Unassembled WGS sequence"/>
</dbReference>
<organism evidence="1 2">
    <name type="scientific">Tsukamurella pulmonis</name>
    <dbReference type="NCBI Taxonomy" id="47312"/>
    <lineage>
        <taxon>Bacteria</taxon>
        <taxon>Bacillati</taxon>
        <taxon>Actinomycetota</taxon>
        <taxon>Actinomycetes</taxon>
        <taxon>Mycobacteriales</taxon>
        <taxon>Tsukamurellaceae</taxon>
        <taxon>Tsukamurella</taxon>
    </lineage>
</organism>
<keyword evidence="2" id="KW-1185">Reference proteome</keyword>
<dbReference type="OrthoDB" id="4087418at2"/>
<evidence type="ECO:0000313" key="2">
    <source>
        <dbReference type="Proteomes" id="UP000183053"/>
    </source>
</evidence>
<sequence length="224" mass="25285">MKRQTMQLDMFEMLAADEKAATTAAKLATGIPKLYAHPGRGLRARLAAYSAWMQEWKPIVPFGCALIVKGWDTRFPIGDPTETCQPIVLSADLRCDAPGHRYGVNCYCMGELVHRAFCLCCDWEADGEHIERERAAMDGLDHAHPGWRESPIVEPRQYDDRMNATKTWTTMVDKAYGPRPHGWPIITRRYRPRHGIGAVQGRSPWGGYDIAAQSLEEYPLNPTN</sequence>
<dbReference type="RefSeq" id="WP_115391456.1">
    <property type="nucleotide sequence ID" value="NZ_FNLF01000002.1"/>
</dbReference>